<evidence type="ECO:0000313" key="7">
    <source>
        <dbReference type="EMBL" id="MFC6207382.1"/>
    </source>
</evidence>
<protein>
    <submittedName>
        <fullName evidence="7">YhgE/Pip family protein</fullName>
    </submittedName>
</protein>
<dbReference type="PANTHER" id="PTHR43077:SF5">
    <property type="entry name" value="PHAGE INFECTION PROTEIN"/>
    <property type="match status" value="1"/>
</dbReference>
<feature type="transmembrane region" description="Helical" evidence="5">
    <location>
        <begin position="915"/>
        <end position="936"/>
    </location>
</feature>
<dbReference type="Pfam" id="PF12698">
    <property type="entry name" value="ABC2_membrane_3"/>
    <property type="match status" value="1"/>
</dbReference>
<dbReference type="Proteomes" id="UP001596254">
    <property type="component" value="Unassembled WGS sequence"/>
</dbReference>
<evidence type="ECO:0000256" key="4">
    <source>
        <dbReference type="ARBA" id="ARBA00023136"/>
    </source>
</evidence>
<feature type="domain" description="ABC-2 type transporter transmembrane" evidence="6">
    <location>
        <begin position="12"/>
        <end position="168"/>
    </location>
</feature>
<gene>
    <name evidence="7" type="ORF">ACFP1G_07805</name>
</gene>
<keyword evidence="4 5" id="KW-0472">Membrane</keyword>
<name>A0ABW1STB2_9LACO</name>
<evidence type="ECO:0000313" key="8">
    <source>
        <dbReference type="Proteomes" id="UP001596254"/>
    </source>
</evidence>
<feature type="transmembrane region" description="Helical" evidence="5">
    <location>
        <begin position="948"/>
        <end position="970"/>
    </location>
</feature>
<dbReference type="SUPFAM" id="SSF101967">
    <property type="entry name" value="Adhesin YadA, collagen-binding domain"/>
    <property type="match status" value="2"/>
</dbReference>
<feature type="transmembrane region" description="Helical" evidence="5">
    <location>
        <begin position="1003"/>
        <end position="1023"/>
    </location>
</feature>
<dbReference type="InterPro" id="IPR017500">
    <property type="entry name" value="Phage_infect_YhgE_N"/>
</dbReference>
<dbReference type="InterPro" id="IPR051328">
    <property type="entry name" value="T7SS_ABC-Transporter"/>
</dbReference>
<organism evidence="7 8">
    <name type="scientific">Levilactobacillus tongjiangensis</name>
    <dbReference type="NCBI Taxonomy" id="2486023"/>
    <lineage>
        <taxon>Bacteria</taxon>
        <taxon>Bacillati</taxon>
        <taxon>Bacillota</taxon>
        <taxon>Bacilli</taxon>
        <taxon>Lactobacillales</taxon>
        <taxon>Lactobacillaceae</taxon>
        <taxon>Levilactobacillus</taxon>
    </lineage>
</organism>
<dbReference type="Gene3D" id="3.40.1710.10">
    <property type="entry name" value="abc type-2 transporter like domain"/>
    <property type="match status" value="1"/>
</dbReference>
<dbReference type="InterPro" id="IPR013525">
    <property type="entry name" value="ABC2_TM"/>
</dbReference>
<evidence type="ECO:0000256" key="2">
    <source>
        <dbReference type="ARBA" id="ARBA00022692"/>
    </source>
</evidence>
<dbReference type="Gene3D" id="1.10.287.950">
    <property type="entry name" value="Methyl-accepting chemotaxis protein"/>
    <property type="match status" value="1"/>
</dbReference>
<dbReference type="NCBIfam" id="TIGR03061">
    <property type="entry name" value="pip_yhgE_Nterm"/>
    <property type="match status" value="1"/>
</dbReference>
<sequence length="1098" mass="113790">MKKLRKNGTTGWVLVASLVLPVICAGLLIRSFWDPFGQTAKLPVAVVNLDQPVSYQGKRLAVGENVVSQLKQNHELGWHFLSASEAATGMKQNRYYTVVTIPKNFSQHAKTVTDAQPQPMKLSYATNDSLNYIGGIISQTGATQLNQAVRQAVTKAYALSMFQQIKRSGQGFQRAATGATQLKNGTVTLSDGLNAYTTGVHNLNKGMLQLSTKVQSLPVGVQRLTTGAGQLTTGLDQLHAKTQPLANGVSQLDAGARRLATGATKVSDGAEQLTTKTGPLAPGVERLTAGARRVNNGMQQLETKVKPLAPGISRLDNGSQQVTTGLQQLNAKSGALASGVVQLRDGSQLLAMSTVKYANGVYQLNTGLQELNTKSQTLTQAIDQLAAGSDELAKNVQGGQAGITDLSKGVQALASGSTAGQQKFIAVTANASALLTQDLAALEQATISDGTPSSDSLQAVQNNVDQLQRQVGSADSVETDNATSQAAAKLTQAVANLDDSHVSGAGLSQSQIDAKVTAVATKTKMSAEQQAAMKSALANAGTSQSSTDATAKQAVTVAAQRLVAASDQRATAPAAMTQRTVAKLQNKLAALDDSSTNSSSASIALKKLKADVQTIQGGFSELGQALALQSAALSGLNTKVNVSDQSLVSQYAALISGSQKLAGGLDQVKQKTPGLTAGIGQLAQGSRQLADKSPALTEGASKLAAGTDEMAQGMPTLTSGVGKLLNGSQQLTTGLQQMNGQMPAFQGGITSLANGSLQVADGLTTLNAQLPALTNGLQRLGAGTGSVTNGAGQLQGGLERLNGQVPLLVAGVSQLTTGGHQLSNGLTTLNGQTPALVQGISQLTIGSQRLNQNSDKLVAGAKKVSDGNGTLAQSLQGGADKISAQPLTSRMAEMFAAPSDLDHQRFSYVPNFGHAIAPFVVAMMTFLGLTVLVAFFDIHQWLRTPRQLLNLTGWVILQGLLTSGGLGVLLHAVHPLAFMGWTTLFAVTVLGVELALRAYLGRLAVLVVGGLFFLQLCVANGIFPSQTVKTLYAPLAKFLPVTYANLGLSQALSGTGISSTVLTVGLSAACVILVLSVVAISLRFIRQFDVQQSETLDE</sequence>
<keyword evidence="3 5" id="KW-1133">Transmembrane helix</keyword>
<dbReference type="PANTHER" id="PTHR43077">
    <property type="entry name" value="TRANSPORT PERMEASE YVFS-RELATED"/>
    <property type="match status" value="1"/>
</dbReference>
<evidence type="ECO:0000256" key="5">
    <source>
        <dbReference type="SAM" id="Phobius"/>
    </source>
</evidence>
<dbReference type="InterPro" id="IPR011049">
    <property type="entry name" value="Serralysin-like_metalloprot_C"/>
</dbReference>
<evidence type="ECO:0000256" key="1">
    <source>
        <dbReference type="ARBA" id="ARBA00004141"/>
    </source>
</evidence>
<feature type="transmembrane region" description="Helical" evidence="5">
    <location>
        <begin position="12"/>
        <end position="33"/>
    </location>
</feature>
<evidence type="ECO:0000256" key="3">
    <source>
        <dbReference type="ARBA" id="ARBA00022989"/>
    </source>
</evidence>
<comment type="caution">
    <text evidence="7">The sequence shown here is derived from an EMBL/GenBank/DDBJ whole genome shotgun (WGS) entry which is preliminary data.</text>
</comment>
<comment type="subcellular location">
    <subcellularLocation>
        <location evidence="1">Membrane</location>
        <topology evidence="1">Multi-pass membrane protein</topology>
    </subcellularLocation>
</comment>
<dbReference type="InterPro" id="IPR023908">
    <property type="entry name" value="xxxLxxG_rpt"/>
</dbReference>
<keyword evidence="8" id="KW-1185">Reference proteome</keyword>
<dbReference type="RefSeq" id="WP_164508696.1">
    <property type="nucleotide sequence ID" value="NZ_JBHSSK010000022.1"/>
</dbReference>
<evidence type="ECO:0000259" key="6">
    <source>
        <dbReference type="Pfam" id="PF12698"/>
    </source>
</evidence>
<dbReference type="NCBIfam" id="TIGR03057">
    <property type="entry name" value="xxxLxxG_by_4"/>
    <property type="match status" value="7"/>
</dbReference>
<feature type="transmembrane region" description="Helical" evidence="5">
    <location>
        <begin position="976"/>
        <end position="996"/>
    </location>
</feature>
<keyword evidence="2 5" id="KW-0812">Transmembrane</keyword>
<reference evidence="8" key="1">
    <citation type="journal article" date="2019" name="Int. J. Syst. Evol. Microbiol.">
        <title>The Global Catalogue of Microorganisms (GCM) 10K type strain sequencing project: providing services to taxonomists for standard genome sequencing and annotation.</title>
        <authorList>
            <consortium name="The Broad Institute Genomics Platform"/>
            <consortium name="The Broad Institute Genome Sequencing Center for Infectious Disease"/>
            <person name="Wu L."/>
            <person name="Ma J."/>
        </authorList>
    </citation>
    <scope>NUCLEOTIDE SEQUENCE [LARGE SCALE GENOMIC DNA]</scope>
    <source>
        <strain evidence="8">CCM 8905</strain>
    </source>
</reference>
<dbReference type="EMBL" id="JBHSSK010000022">
    <property type="protein sequence ID" value="MFC6207382.1"/>
    <property type="molecule type" value="Genomic_DNA"/>
</dbReference>
<proteinExistence type="predicted"/>
<feature type="transmembrane region" description="Helical" evidence="5">
    <location>
        <begin position="1061"/>
        <end position="1085"/>
    </location>
</feature>
<accession>A0ABW1STB2</accession>